<evidence type="ECO:0000313" key="2">
    <source>
        <dbReference type="Proteomes" id="UP000053477"/>
    </source>
</evidence>
<dbReference type="EMBL" id="KQ086331">
    <property type="protein sequence ID" value="KLO05290.1"/>
    <property type="molecule type" value="Genomic_DNA"/>
</dbReference>
<gene>
    <name evidence="1" type="ORF">SCHPADRAFT_896381</name>
</gene>
<sequence>MHLYAFVYSNTLDDSYPFHVDGPSNVLFRMRALHPIVTAGWSPFIVKTSGQIPVSCMLSFSDASRESGRQKSTMPSISANPALHTNCDSAASDVGRTQWARWSSRWLRGNSGGVRTVTEEGRGSGGEKLKMLCQHVVVSPSTYNRSTVGSLDVGLVTSRTFVGCLTGIVDVGGTRTARYREIRSFECPLRRLCVHFSSSVIITVLPAQGPVPLLTRTTH</sequence>
<dbReference type="InParanoid" id="A0A0H2R0I6"/>
<name>A0A0H2R0I6_9AGAM</name>
<keyword evidence="2" id="KW-1185">Reference proteome</keyword>
<organism evidence="1 2">
    <name type="scientific">Schizopora paradoxa</name>
    <dbReference type="NCBI Taxonomy" id="27342"/>
    <lineage>
        <taxon>Eukaryota</taxon>
        <taxon>Fungi</taxon>
        <taxon>Dikarya</taxon>
        <taxon>Basidiomycota</taxon>
        <taxon>Agaricomycotina</taxon>
        <taxon>Agaricomycetes</taxon>
        <taxon>Hymenochaetales</taxon>
        <taxon>Schizoporaceae</taxon>
        <taxon>Schizopora</taxon>
    </lineage>
</organism>
<protein>
    <submittedName>
        <fullName evidence="1">Uncharacterized protein</fullName>
    </submittedName>
</protein>
<dbReference type="Proteomes" id="UP000053477">
    <property type="component" value="Unassembled WGS sequence"/>
</dbReference>
<dbReference type="AlphaFoldDB" id="A0A0H2R0I6"/>
<evidence type="ECO:0000313" key="1">
    <source>
        <dbReference type="EMBL" id="KLO05290.1"/>
    </source>
</evidence>
<accession>A0A0H2R0I6</accession>
<proteinExistence type="predicted"/>
<reference evidence="1 2" key="1">
    <citation type="submission" date="2015-04" db="EMBL/GenBank/DDBJ databases">
        <title>Complete genome sequence of Schizopora paradoxa KUC8140, a cosmopolitan wood degrader in East Asia.</title>
        <authorList>
            <consortium name="DOE Joint Genome Institute"/>
            <person name="Min B."/>
            <person name="Park H."/>
            <person name="Jang Y."/>
            <person name="Kim J.-J."/>
            <person name="Kim K.H."/>
            <person name="Pangilinan J."/>
            <person name="Lipzen A."/>
            <person name="Riley R."/>
            <person name="Grigoriev I.V."/>
            <person name="Spatafora J.W."/>
            <person name="Choi I.-G."/>
        </authorList>
    </citation>
    <scope>NUCLEOTIDE SEQUENCE [LARGE SCALE GENOMIC DNA]</scope>
    <source>
        <strain evidence="1 2">KUC8140</strain>
    </source>
</reference>